<dbReference type="InterPro" id="IPR036812">
    <property type="entry name" value="NAD(P)_OxRdtase_dom_sf"/>
</dbReference>
<dbReference type="AlphaFoldDB" id="X0RLB0"/>
<sequence>THKHIKEVLAASAQANTRGPWKIDLIMASINPGSFDAPNINLKAELAELKKQDVGIIAMKTSGVGDQVWKEKKKALGGKIGNLHPVALKKLWILNFTDNLVDGVIAGMKDNKMMEESLSLPTIKLTAAEKRKLKTLVKLQMTGLCHLCGNCETVCPEYIAVTDMIRYHAYVHQYDEKELARRLYAMAGYDPARLCNHCGRCAEVCPADVPITRLLSELSADMA</sequence>
<reference evidence="2" key="1">
    <citation type="journal article" date="2014" name="Front. Microbiol.">
        <title>High frequency of phylogenetically diverse reductive dehalogenase-homologous genes in deep subseafloor sedimentary metagenomes.</title>
        <authorList>
            <person name="Kawai M."/>
            <person name="Futagami T."/>
            <person name="Toyoda A."/>
            <person name="Takaki Y."/>
            <person name="Nishi S."/>
            <person name="Hori S."/>
            <person name="Arai W."/>
            <person name="Tsubouchi T."/>
            <person name="Morono Y."/>
            <person name="Uchiyama I."/>
            <person name="Ito T."/>
            <person name="Fujiyama A."/>
            <person name="Inagaki F."/>
            <person name="Takami H."/>
        </authorList>
    </citation>
    <scope>NUCLEOTIDE SEQUENCE</scope>
    <source>
        <strain evidence="2">Expedition CK06-06</strain>
    </source>
</reference>
<dbReference type="InterPro" id="IPR017900">
    <property type="entry name" value="4Fe4S_Fe_S_CS"/>
</dbReference>
<feature type="domain" description="4Fe-4S ferredoxin-type" evidence="1">
    <location>
        <begin position="185"/>
        <end position="215"/>
    </location>
</feature>
<dbReference type="EMBL" id="BARS01005194">
    <property type="protein sequence ID" value="GAF69609.1"/>
    <property type="molecule type" value="Genomic_DNA"/>
</dbReference>
<evidence type="ECO:0000259" key="1">
    <source>
        <dbReference type="PROSITE" id="PS51379"/>
    </source>
</evidence>
<dbReference type="GO" id="GO:0051536">
    <property type="term" value="F:iron-sulfur cluster binding"/>
    <property type="evidence" value="ECO:0007669"/>
    <property type="project" value="InterPro"/>
</dbReference>
<feature type="non-terminal residue" evidence="2">
    <location>
        <position position="1"/>
    </location>
</feature>
<dbReference type="InterPro" id="IPR017896">
    <property type="entry name" value="4Fe4S_Fe-S-bd"/>
</dbReference>
<dbReference type="SUPFAM" id="SSF51430">
    <property type="entry name" value="NAD(P)-linked oxidoreductase"/>
    <property type="match status" value="1"/>
</dbReference>
<dbReference type="PROSITE" id="PS51379">
    <property type="entry name" value="4FE4S_FER_2"/>
    <property type="match status" value="1"/>
</dbReference>
<dbReference type="PROSITE" id="PS00198">
    <property type="entry name" value="4FE4S_FER_1"/>
    <property type="match status" value="2"/>
</dbReference>
<dbReference type="Pfam" id="PF13183">
    <property type="entry name" value="Fer4_8"/>
    <property type="match status" value="1"/>
</dbReference>
<dbReference type="SUPFAM" id="SSF46548">
    <property type="entry name" value="alpha-helical ferredoxin"/>
    <property type="match status" value="1"/>
</dbReference>
<protein>
    <recommendedName>
        <fullName evidence="1">4Fe-4S ferredoxin-type domain-containing protein</fullName>
    </recommendedName>
</protein>
<organism evidence="2">
    <name type="scientific">marine sediment metagenome</name>
    <dbReference type="NCBI Taxonomy" id="412755"/>
    <lineage>
        <taxon>unclassified sequences</taxon>
        <taxon>metagenomes</taxon>
        <taxon>ecological metagenomes</taxon>
    </lineage>
</organism>
<dbReference type="Gene3D" id="1.10.1060.10">
    <property type="entry name" value="Alpha-helical ferredoxin"/>
    <property type="match status" value="1"/>
</dbReference>
<dbReference type="InterPro" id="IPR009051">
    <property type="entry name" value="Helical_ferredxn"/>
</dbReference>
<evidence type="ECO:0000313" key="2">
    <source>
        <dbReference type="EMBL" id="GAF69609.1"/>
    </source>
</evidence>
<accession>X0RLB0</accession>
<proteinExistence type="predicted"/>
<gene>
    <name evidence="2" type="ORF">S01H1_10167</name>
</gene>
<name>X0RLB0_9ZZZZ</name>
<comment type="caution">
    <text evidence="2">The sequence shown here is derived from an EMBL/GenBank/DDBJ whole genome shotgun (WGS) entry which is preliminary data.</text>
</comment>